<keyword evidence="5 6" id="KW-0449">Lipoprotein</keyword>
<dbReference type="PANTHER" id="PTHR38098:SF1">
    <property type="entry name" value="LPS-ASSEMBLY LIPOPROTEIN LPTE"/>
    <property type="match status" value="1"/>
</dbReference>
<evidence type="ECO:0000256" key="2">
    <source>
        <dbReference type="ARBA" id="ARBA00023136"/>
    </source>
</evidence>
<evidence type="ECO:0000313" key="9">
    <source>
        <dbReference type="EMBL" id="MTD10454.1"/>
    </source>
</evidence>
<evidence type="ECO:0000313" key="7">
    <source>
        <dbReference type="EMBL" id="MDY6486801.1"/>
    </source>
</evidence>
<dbReference type="RefSeq" id="WP_154772094.1">
    <property type="nucleotide sequence ID" value="NZ_JAXHPD010000011.1"/>
</dbReference>
<evidence type="ECO:0000313" key="12">
    <source>
        <dbReference type="Proteomes" id="UP001284094"/>
    </source>
</evidence>
<dbReference type="Proteomes" id="UP001278995">
    <property type="component" value="Unassembled WGS sequence"/>
</dbReference>
<dbReference type="PANTHER" id="PTHR38098">
    <property type="entry name" value="LPS-ASSEMBLY LIPOPROTEIN LPTE"/>
    <property type="match status" value="1"/>
</dbReference>
<reference evidence="8" key="3">
    <citation type="submission" date="2023-11" db="EMBL/GenBank/DDBJ databases">
        <authorList>
            <person name="Kyselkova M."/>
            <person name="Xanthopoulou K."/>
            <person name="Shestivska V."/>
            <person name="Spanelova P."/>
            <person name="Maixnerova M."/>
            <person name="Higgins P.G."/>
            <person name="Nemec A."/>
        </authorList>
    </citation>
    <scope>NUCLEOTIDE SEQUENCE</scope>
    <source>
        <strain evidence="8">ANC 7225</strain>
    </source>
</reference>
<sequence length="171" mass="18945">MYLGQRVAAIVLTLGLSAGLVGCGFHLKGTNPSSVPVAYSKMNIVLPANTDTLEEKLSLYLTSAGVKLSNESDAYTLHVLDYSPRKLELSGKLRENIIRLNITFRIDDAQGNPLTEPRTITATRSYQYNEETVNTEDQEFNYLSEVLVDDVAQQIVRQISSNRLKPLTPAQ</sequence>
<dbReference type="AlphaFoldDB" id="A0A6L6GEZ6"/>
<dbReference type="EMBL" id="WLYL01000006">
    <property type="protein sequence ID" value="MTD10454.1"/>
    <property type="molecule type" value="Genomic_DNA"/>
</dbReference>
<keyword evidence="3 6" id="KW-0564">Palmitate</keyword>
<evidence type="ECO:0000313" key="11">
    <source>
        <dbReference type="Proteomes" id="UP001278995"/>
    </source>
</evidence>
<dbReference type="Proteomes" id="UP000473854">
    <property type="component" value="Unassembled WGS sequence"/>
</dbReference>
<protein>
    <recommendedName>
        <fullName evidence="6">LPS-assembly lipoprotein LptE</fullName>
    </recommendedName>
</protein>
<dbReference type="GO" id="GO:0001530">
    <property type="term" value="F:lipopolysaccharide binding"/>
    <property type="evidence" value="ECO:0007669"/>
    <property type="project" value="TreeGrafter"/>
</dbReference>
<comment type="similarity">
    <text evidence="6">Belongs to the LptE lipoprotein family.</text>
</comment>
<dbReference type="EMBL" id="JAXHPL010000025">
    <property type="protein sequence ID" value="MDY6486801.1"/>
    <property type="molecule type" value="Genomic_DNA"/>
</dbReference>
<evidence type="ECO:0000256" key="5">
    <source>
        <dbReference type="ARBA" id="ARBA00023288"/>
    </source>
</evidence>
<dbReference type="EMBL" id="JAXHPO010000002">
    <property type="protein sequence ID" value="MDY6549320.1"/>
    <property type="molecule type" value="Genomic_DNA"/>
</dbReference>
<reference evidence="9 10" key="1">
    <citation type="submission" date="2019-11" db="EMBL/GenBank/DDBJ databases">
        <authorList>
            <person name="An D."/>
        </authorList>
    </citation>
    <scope>NUCLEOTIDE SEQUENCE [LARGE SCALE GENOMIC DNA]</scope>
    <source>
        <strain evidence="9 10">YIM 103518</strain>
    </source>
</reference>
<dbReference type="GO" id="GO:0009279">
    <property type="term" value="C:cell outer membrane"/>
    <property type="evidence" value="ECO:0007669"/>
    <property type="project" value="UniProtKB-SubCell"/>
</dbReference>
<keyword evidence="12" id="KW-1185">Reference proteome</keyword>
<dbReference type="GO" id="GO:1990351">
    <property type="term" value="C:transporter complex"/>
    <property type="evidence" value="ECO:0007669"/>
    <property type="project" value="TreeGrafter"/>
</dbReference>
<evidence type="ECO:0000256" key="1">
    <source>
        <dbReference type="ARBA" id="ARBA00022729"/>
    </source>
</evidence>
<comment type="subcellular location">
    <subcellularLocation>
        <location evidence="6">Cell outer membrane</location>
        <topology evidence="6">Lipid-anchor</topology>
    </subcellularLocation>
</comment>
<evidence type="ECO:0000256" key="3">
    <source>
        <dbReference type="ARBA" id="ARBA00023139"/>
    </source>
</evidence>
<dbReference type="Gene3D" id="3.30.160.150">
    <property type="entry name" value="Lipoprotein like domain"/>
    <property type="match status" value="1"/>
</dbReference>
<dbReference type="HAMAP" id="MF_01186">
    <property type="entry name" value="LPS_assembly_LptE"/>
    <property type="match status" value="1"/>
</dbReference>
<dbReference type="GO" id="GO:0043165">
    <property type="term" value="P:Gram-negative-bacterium-type cell outer membrane assembly"/>
    <property type="evidence" value="ECO:0007669"/>
    <property type="project" value="UniProtKB-UniRule"/>
</dbReference>
<dbReference type="GO" id="GO:0015920">
    <property type="term" value="P:lipopolysaccharide transport"/>
    <property type="evidence" value="ECO:0007669"/>
    <property type="project" value="TreeGrafter"/>
</dbReference>
<comment type="function">
    <text evidence="6">Together with LptD, is involved in the assembly of lipopolysaccharide (LPS) at the surface of the outer membrane. Required for the proper assembly of LptD. Binds LPS and may serve as the LPS recognition site at the outer membrane.</text>
</comment>
<evidence type="ECO:0000256" key="4">
    <source>
        <dbReference type="ARBA" id="ARBA00023237"/>
    </source>
</evidence>
<organism evidence="9 10">
    <name type="scientific">Acinetobacter faecalis</name>
    <dbReference type="NCBI Taxonomy" id="2665161"/>
    <lineage>
        <taxon>Bacteria</taxon>
        <taxon>Pseudomonadati</taxon>
        <taxon>Pseudomonadota</taxon>
        <taxon>Gammaproteobacteria</taxon>
        <taxon>Moraxellales</taxon>
        <taxon>Moraxellaceae</taxon>
        <taxon>Acinetobacter</taxon>
    </lineage>
</organism>
<accession>A0A6L6GEZ6</accession>
<dbReference type="PROSITE" id="PS51257">
    <property type="entry name" value="PROKAR_LIPOPROTEIN"/>
    <property type="match status" value="1"/>
</dbReference>
<reference evidence="7 11" key="2">
    <citation type="submission" date="2023-11" db="EMBL/GenBank/DDBJ databases">
        <title>The common occurrence of Acinetobacte faecalis in cattle feces and its emended description.</title>
        <authorList>
            <person name="Kyselkova M."/>
            <person name="Xanthopoulou K."/>
            <person name="Shestivska V."/>
            <person name="Spanelova P."/>
            <person name="Maixnerova M."/>
            <person name="Higgins P.G."/>
            <person name="Nemec A."/>
        </authorList>
    </citation>
    <scope>NUCLEOTIDE SEQUENCE [LARGE SCALE GENOMIC DNA]</scope>
    <source>
        <strain evidence="7 11">ANC 7483</strain>
    </source>
</reference>
<evidence type="ECO:0000313" key="8">
    <source>
        <dbReference type="EMBL" id="MDY6549320.1"/>
    </source>
</evidence>
<dbReference type="Pfam" id="PF04390">
    <property type="entry name" value="LptE"/>
    <property type="match status" value="1"/>
</dbReference>
<evidence type="ECO:0000256" key="6">
    <source>
        <dbReference type="HAMAP-Rule" id="MF_01186"/>
    </source>
</evidence>
<name>A0A6L6GEZ6_9GAMM</name>
<comment type="subunit">
    <text evidence="6">Component of the lipopolysaccharide transport and assembly complex. Interacts with LptD.</text>
</comment>
<keyword evidence="4 6" id="KW-0998">Cell outer membrane</keyword>
<keyword evidence="1 6" id="KW-0732">Signal</keyword>
<dbReference type="InterPro" id="IPR007485">
    <property type="entry name" value="LPS_assembly_LptE"/>
</dbReference>
<keyword evidence="2 6" id="KW-0472">Membrane</keyword>
<dbReference type="Proteomes" id="UP001284094">
    <property type="component" value="Unassembled WGS sequence"/>
</dbReference>
<evidence type="ECO:0000313" key="10">
    <source>
        <dbReference type="Proteomes" id="UP000473854"/>
    </source>
</evidence>
<proteinExistence type="inferred from homology"/>
<comment type="caution">
    <text evidence="9">The sequence shown here is derived from an EMBL/GenBank/DDBJ whole genome shotgun (WGS) entry which is preliminary data.</text>
</comment>
<gene>
    <name evidence="6" type="primary">lptE</name>
    <name evidence="9" type="ORF">GIX10_03175</name>
    <name evidence="8" type="ORF">SKM48_00830</name>
    <name evidence="7" type="ORF">SKM51_06240</name>
</gene>
<dbReference type="GeneID" id="86889406"/>
<reference evidence="8 12" key="4">
    <citation type="journal article" date="2024" name="Syst. Appl. Microbiol.">
        <title>Evidence for the occurrence of Acinetobacter faecalis in cattle feces and its emended description.</title>
        <authorList>
            <person name="Kyselkova M."/>
            <person name="Xanthopoulou K."/>
            <person name="Shestivska V."/>
            <person name="Spanelova P."/>
            <person name="Maixnerova M."/>
            <person name="Higgins P.G."/>
            <person name="Nemec A."/>
        </authorList>
    </citation>
    <scope>NUCLEOTIDE SEQUENCE [LARGE SCALE GENOMIC DNA]</scope>
    <source>
        <strain evidence="8 12">ANC 7225</strain>
    </source>
</reference>